<evidence type="ECO:0000259" key="1">
    <source>
        <dbReference type="Pfam" id="PF00561"/>
    </source>
</evidence>
<keyword evidence="3" id="KW-1185">Reference proteome</keyword>
<protein>
    <submittedName>
        <fullName evidence="2">Alpha/beta fold hydrolase</fullName>
    </submittedName>
</protein>
<dbReference type="InterPro" id="IPR029058">
    <property type="entry name" value="AB_hydrolase_fold"/>
</dbReference>
<accession>A0A939T733</accession>
<dbReference type="InterPro" id="IPR050266">
    <property type="entry name" value="AB_hydrolase_sf"/>
</dbReference>
<gene>
    <name evidence="2" type="ORF">J4573_31225</name>
</gene>
<proteinExistence type="predicted"/>
<dbReference type="AlphaFoldDB" id="A0A939T733"/>
<evidence type="ECO:0000313" key="3">
    <source>
        <dbReference type="Proteomes" id="UP000669179"/>
    </source>
</evidence>
<dbReference type="SUPFAM" id="SSF53474">
    <property type="entry name" value="alpha/beta-Hydrolases"/>
    <property type="match status" value="1"/>
</dbReference>
<dbReference type="Pfam" id="PF00561">
    <property type="entry name" value="Abhydrolase_1"/>
    <property type="match status" value="1"/>
</dbReference>
<dbReference type="Gene3D" id="3.40.50.1820">
    <property type="entry name" value="alpha/beta hydrolase"/>
    <property type="match status" value="1"/>
</dbReference>
<dbReference type="PANTHER" id="PTHR43798:SF33">
    <property type="entry name" value="HYDROLASE, PUTATIVE (AFU_ORTHOLOGUE AFUA_2G14860)-RELATED"/>
    <property type="match status" value="1"/>
</dbReference>
<comment type="caution">
    <text evidence="2">The sequence shown here is derived from an EMBL/GenBank/DDBJ whole genome shotgun (WGS) entry which is preliminary data.</text>
</comment>
<dbReference type="PANTHER" id="PTHR43798">
    <property type="entry name" value="MONOACYLGLYCEROL LIPASE"/>
    <property type="match status" value="1"/>
</dbReference>
<keyword evidence="2" id="KW-0378">Hydrolase</keyword>
<dbReference type="RefSeq" id="WP_208259476.1">
    <property type="nucleotide sequence ID" value="NZ_JAGEOJ010000013.1"/>
</dbReference>
<dbReference type="Proteomes" id="UP000669179">
    <property type="component" value="Unassembled WGS sequence"/>
</dbReference>
<dbReference type="EMBL" id="JAGEOJ010000013">
    <property type="protein sequence ID" value="MBO2451599.1"/>
    <property type="molecule type" value="Genomic_DNA"/>
</dbReference>
<sequence length="303" mass="33247">MTEVRQSTPHWPGELVGIDDRRRLFVRTAAPRDGSAEPGLFLHGFASTSVDFTDFLHEVRDVVAGDAVDLPGYGFSPPPPDGDYSIGAHARSVAGLIEECGRGPVHLGGNSLGGMIAIRVAANRPELVRSLTLFAPALPDLRAYVRAGLLALPSVPFAGERLLGPLLRRVPAERRVKIRYEHDFHDLSSLTRDRWAEAVAEQERHDALPHADEQFFRTMRGAVADWVRQGRGSLWRDAERLTVPTLVVWGLGDKVLDPRLAVTAARRIPGARLALIPDCGHMPQVEKPAESAREFRALLTPPV</sequence>
<feature type="domain" description="AB hydrolase-1" evidence="1">
    <location>
        <begin position="40"/>
        <end position="288"/>
    </location>
</feature>
<organism evidence="2 3">
    <name type="scientific">Actinomadura barringtoniae</name>
    <dbReference type="NCBI Taxonomy" id="1427535"/>
    <lineage>
        <taxon>Bacteria</taxon>
        <taxon>Bacillati</taxon>
        <taxon>Actinomycetota</taxon>
        <taxon>Actinomycetes</taxon>
        <taxon>Streptosporangiales</taxon>
        <taxon>Thermomonosporaceae</taxon>
        <taxon>Actinomadura</taxon>
    </lineage>
</organism>
<name>A0A939T733_9ACTN</name>
<dbReference type="InterPro" id="IPR000073">
    <property type="entry name" value="AB_hydrolase_1"/>
</dbReference>
<evidence type="ECO:0000313" key="2">
    <source>
        <dbReference type="EMBL" id="MBO2451599.1"/>
    </source>
</evidence>
<reference evidence="2" key="1">
    <citation type="submission" date="2021-03" db="EMBL/GenBank/DDBJ databases">
        <authorList>
            <person name="Kanchanasin P."/>
            <person name="Saeng-In P."/>
            <person name="Phongsopitanun W."/>
            <person name="Yuki M."/>
            <person name="Kudo T."/>
            <person name="Ohkuma M."/>
            <person name="Tanasupawat S."/>
        </authorList>
    </citation>
    <scope>NUCLEOTIDE SEQUENCE</scope>
    <source>
        <strain evidence="2">GKU 128</strain>
    </source>
</reference>
<dbReference type="GO" id="GO:0016787">
    <property type="term" value="F:hydrolase activity"/>
    <property type="evidence" value="ECO:0007669"/>
    <property type="project" value="UniProtKB-KW"/>
</dbReference>
<dbReference type="GO" id="GO:0016020">
    <property type="term" value="C:membrane"/>
    <property type="evidence" value="ECO:0007669"/>
    <property type="project" value="TreeGrafter"/>
</dbReference>